<dbReference type="KEGG" id="alka:J0B03_07365"/>
<evidence type="ECO:0000313" key="3">
    <source>
        <dbReference type="EMBL" id="QSX07652.1"/>
    </source>
</evidence>
<keyword evidence="3" id="KW-0067">ATP-binding</keyword>
<dbReference type="Pfam" id="PF01637">
    <property type="entry name" value="ATPase_2"/>
    <property type="match status" value="1"/>
</dbReference>
<dbReference type="InterPro" id="IPR036390">
    <property type="entry name" value="WH_DNA-bd_sf"/>
</dbReference>
<name>A0A974XD55_9FIRM</name>
<dbReference type="RefSeq" id="WP_207298994.1">
    <property type="nucleotide sequence ID" value="NZ_CP071444.1"/>
</dbReference>
<dbReference type="SUPFAM" id="SSF46785">
    <property type="entry name" value="Winged helix' DNA-binding domain"/>
    <property type="match status" value="1"/>
</dbReference>
<dbReference type="SUPFAM" id="SSF52540">
    <property type="entry name" value="P-loop containing nucleoside triphosphate hydrolases"/>
    <property type="match status" value="1"/>
</dbReference>
<dbReference type="EMBL" id="CP071444">
    <property type="protein sequence ID" value="QSX07652.1"/>
    <property type="molecule type" value="Genomic_DNA"/>
</dbReference>
<dbReference type="Pfam" id="PF03008">
    <property type="entry name" value="DUF234"/>
    <property type="match status" value="1"/>
</dbReference>
<dbReference type="InterPro" id="IPR027417">
    <property type="entry name" value="P-loop_NTPase"/>
</dbReference>
<proteinExistence type="predicted"/>
<dbReference type="InterPro" id="IPR011335">
    <property type="entry name" value="Restrct_endonuc-II-like"/>
</dbReference>
<dbReference type="InterPro" id="IPR011579">
    <property type="entry name" value="ATPase_dom"/>
</dbReference>
<dbReference type="SUPFAM" id="SSF52980">
    <property type="entry name" value="Restriction endonuclease-like"/>
    <property type="match status" value="1"/>
</dbReference>
<dbReference type="PANTHER" id="PTHR34704:SF1">
    <property type="entry name" value="ATPASE"/>
    <property type="match status" value="1"/>
</dbReference>
<dbReference type="GO" id="GO:0005524">
    <property type="term" value="F:ATP binding"/>
    <property type="evidence" value="ECO:0007669"/>
    <property type="project" value="UniProtKB-KW"/>
</dbReference>
<keyword evidence="3" id="KW-0547">Nucleotide-binding</keyword>
<keyword evidence="4" id="KW-1185">Reference proteome</keyword>
<evidence type="ECO:0000259" key="2">
    <source>
        <dbReference type="Pfam" id="PF03008"/>
    </source>
</evidence>
<accession>A0A974XD55</accession>
<reference evidence="3" key="1">
    <citation type="submission" date="2021-03" db="EMBL/GenBank/DDBJ databases">
        <title>Alkalibacter marinus sp. nov., isolated from tidal flat sediment.</title>
        <authorList>
            <person name="Namirimu T."/>
            <person name="Yang J.-A."/>
            <person name="Yang S.-H."/>
            <person name="Kim Y.-J."/>
            <person name="Kwon K.K."/>
        </authorList>
    </citation>
    <scope>NUCLEOTIDE SEQUENCE</scope>
    <source>
        <strain evidence="3">ES005</strain>
    </source>
</reference>
<gene>
    <name evidence="3" type="ORF">J0B03_07365</name>
</gene>
<feature type="domain" description="ATPase" evidence="1">
    <location>
        <begin position="4"/>
        <end position="207"/>
    </location>
</feature>
<protein>
    <submittedName>
        <fullName evidence="3">ATP-binding protein</fullName>
    </submittedName>
</protein>
<dbReference type="InterPro" id="IPR004256">
    <property type="entry name" value="DUF234"/>
</dbReference>
<dbReference type="Gene3D" id="3.40.50.300">
    <property type="entry name" value="P-loop containing nucleotide triphosphate hydrolases"/>
    <property type="match status" value="1"/>
</dbReference>
<organism evidence="3 4">
    <name type="scientific">Alkalibacter rhizosphaerae</name>
    <dbReference type="NCBI Taxonomy" id="2815577"/>
    <lineage>
        <taxon>Bacteria</taxon>
        <taxon>Bacillati</taxon>
        <taxon>Bacillota</taxon>
        <taxon>Clostridia</taxon>
        <taxon>Eubacteriales</taxon>
        <taxon>Eubacteriaceae</taxon>
        <taxon>Alkalibacter</taxon>
    </lineage>
</organism>
<evidence type="ECO:0000313" key="4">
    <source>
        <dbReference type="Proteomes" id="UP000663499"/>
    </source>
</evidence>
<feature type="domain" description="DUF234" evidence="2">
    <location>
        <begin position="316"/>
        <end position="407"/>
    </location>
</feature>
<evidence type="ECO:0000259" key="1">
    <source>
        <dbReference type="Pfam" id="PF01637"/>
    </source>
</evidence>
<dbReference type="Proteomes" id="UP000663499">
    <property type="component" value="Chromosome"/>
</dbReference>
<dbReference type="PANTHER" id="PTHR34704">
    <property type="entry name" value="ATPASE"/>
    <property type="match status" value="1"/>
</dbReference>
<sequence length="464" mass="54788">MERFIDRVEEWTFLNEEYEREGSSLVVLYGRRRVGKTALATEIMKGKNALYFLVTEESEQQNLEAFKNMVGDFCDNSLLKMAKVDQWQIPFEILLSKAEDEKLLLVLDEFQYLGKSDPAFPSVFQKIWDTMLKDKNIMVILCGSLISMMESQTLHYSSPLYGRRTGQIKLKQIPFQYYKEFFPNLDRKNQIEYYGITGGVPKYMEMFAGEIDVFMAIEKNVLSKQSFLYDEPNFLLQREVGEVGSYFSIMRAIAAGNHKLSKIASYLGLKQTNLTRYLKTLMDLDLLKREVPITEEIPEKSKRGLYKIKDNYIAFWFRFVYPNLSFLESGKRDHVMRKIRDHMSESHTSYVYEDVCIERLWQMNDQGPLEFVFDRAGRWWNNKEEIDIVAYESKGENIIFGECKYWKEKVGKNVLFNLERKAQEVEWKRGKRKEHFVLFGLNGFTEDLMKLTKEREDVLLVKEV</sequence>
<dbReference type="AlphaFoldDB" id="A0A974XD55"/>